<evidence type="ECO:0000256" key="1">
    <source>
        <dbReference type="ARBA" id="ARBA00004651"/>
    </source>
</evidence>
<comment type="caution">
    <text evidence="11">The sequence shown here is derived from an EMBL/GenBank/DDBJ whole genome shotgun (WGS) entry which is preliminary data.</text>
</comment>
<evidence type="ECO:0000256" key="9">
    <source>
        <dbReference type="ARBA" id="ARBA00023136"/>
    </source>
</evidence>
<dbReference type="NCBIfam" id="TIGR00933">
    <property type="entry name" value="2a38"/>
    <property type="match status" value="1"/>
</dbReference>
<dbReference type="PANTHER" id="PTHR32024">
    <property type="entry name" value="TRK SYSTEM POTASSIUM UPTAKE PROTEIN TRKG-RELATED"/>
    <property type="match status" value="1"/>
</dbReference>
<feature type="transmembrane region" description="Helical" evidence="10">
    <location>
        <begin position="405"/>
        <end position="430"/>
    </location>
</feature>
<name>A0ABT1NIB6_9FIRM</name>
<feature type="transmembrane region" description="Helical" evidence="10">
    <location>
        <begin position="15"/>
        <end position="35"/>
    </location>
</feature>
<comment type="subcellular location">
    <subcellularLocation>
        <location evidence="1">Cell membrane</location>
        <topology evidence="1">Multi-pass membrane protein</topology>
    </subcellularLocation>
</comment>
<gene>
    <name evidence="11" type="ORF">LJD61_15980</name>
</gene>
<evidence type="ECO:0000256" key="5">
    <source>
        <dbReference type="ARBA" id="ARBA00022692"/>
    </source>
</evidence>
<evidence type="ECO:0000256" key="4">
    <source>
        <dbReference type="ARBA" id="ARBA00022538"/>
    </source>
</evidence>
<feature type="transmembrane region" description="Helical" evidence="10">
    <location>
        <begin position="232"/>
        <end position="251"/>
    </location>
</feature>
<dbReference type="InterPro" id="IPR003445">
    <property type="entry name" value="Cat_transpt"/>
</dbReference>
<dbReference type="Proteomes" id="UP001651880">
    <property type="component" value="Unassembled WGS sequence"/>
</dbReference>
<evidence type="ECO:0000256" key="8">
    <source>
        <dbReference type="ARBA" id="ARBA00023065"/>
    </source>
</evidence>
<keyword evidence="6" id="KW-0630">Potassium</keyword>
<dbReference type="EMBL" id="JAJEKE010000017">
    <property type="protein sequence ID" value="MCQ1531030.1"/>
    <property type="molecule type" value="Genomic_DNA"/>
</dbReference>
<keyword evidence="9 10" id="KW-0472">Membrane</keyword>
<feature type="transmembrane region" description="Helical" evidence="10">
    <location>
        <begin position="133"/>
        <end position="153"/>
    </location>
</feature>
<keyword evidence="12" id="KW-1185">Reference proteome</keyword>
<keyword evidence="5 10" id="KW-0812">Transmembrane</keyword>
<sequence>MKLSFLKKSINASPSQILVIGFAAIILSGAILLNLPIASKDGNSAGFINALFTATSAVCVTGLVVVDTATHWTPFGQVIIIALIQIGGLGFMTMSTLLSLLVGRRITLRERIMMQEALNLDELEGLVRLTKSIIIATFTIEAAGAVIYSTVFVPEFGMKKGIAMGLFHSISAFCNAGFDLIGGFRSFSPYVNNVVINFTTMLLIIIGGLGFTVWMDIYNNRSFGRLSLHSKVVLSVTGFLITIGALFLFMIEYNNPATMGGLPLSGKILSSLFHSVSPRTAGFNTIDNAAFTSSSKFLTIILMFIGGSPCSTAGGIKTTTAGILFLTVVSVITGREDAEVFEKRISKTIVYRALAVTAAGLLIVTGVTMILSISENADFLTLMYESASAFGTVGLSLNYSPNLSFIGKLIVSATMFSGRVGPLTLVVALAQRASRHKSNLKYPEDKILVG</sequence>
<proteinExistence type="predicted"/>
<feature type="transmembrane region" description="Helical" evidence="10">
    <location>
        <begin position="165"/>
        <end position="182"/>
    </location>
</feature>
<feature type="transmembrane region" description="Helical" evidence="10">
    <location>
        <begin position="78"/>
        <end position="103"/>
    </location>
</feature>
<dbReference type="PANTHER" id="PTHR32024:SF1">
    <property type="entry name" value="KTR SYSTEM POTASSIUM UPTAKE PROTEIN B"/>
    <property type="match status" value="1"/>
</dbReference>
<evidence type="ECO:0000256" key="3">
    <source>
        <dbReference type="ARBA" id="ARBA00022475"/>
    </source>
</evidence>
<feature type="transmembrane region" description="Helical" evidence="10">
    <location>
        <begin position="349"/>
        <end position="373"/>
    </location>
</feature>
<evidence type="ECO:0000313" key="11">
    <source>
        <dbReference type="EMBL" id="MCQ1531030.1"/>
    </source>
</evidence>
<evidence type="ECO:0000256" key="2">
    <source>
        <dbReference type="ARBA" id="ARBA00022448"/>
    </source>
</evidence>
<keyword evidence="8" id="KW-0406">Ion transport</keyword>
<evidence type="ECO:0000256" key="6">
    <source>
        <dbReference type="ARBA" id="ARBA00022958"/>
    </source>
</evidence>
<evidence type="ECO:0000256" key="10">
    <source>
        <dbReference type="SAM" id="Phobius"/>
    </source>
</evidence>
<feature type="transmembrane region" description="Helical" evidence="10">
    <location>
        <begin position="194"/>
        <end position="212"/>
    </location>
</feature>
<dbReference type="InterPro" id="IPR004772">
    <property type="entry name" value="TrkH"/>
</dbReference>
<reference evidence="11 12" key="1">
    <citation type="submission" date="2021-10" db="EMBL/GenBank/DDBJ databases">
        <title>Lutispora strain m25 sp. nov., a thermophilic, non-spore-forming bacterium isolated from a lab-scale methanogenic bioreactor digesting anaerobic sludge.</title>
        <authorList>
            <person name="El Houari A."/>
            <person name="Mcdonald J."/>
        </authorList>
    </citation>
    <scope>NUCLEOTIDE SEQUENCE [LARGE SCALE GENOMIC DNA]</scope>
    <source>
        <strain evidence="12">m25</strain>
    </source>
</reference>
<keyword evidence="7 10" id="KW-1133">Transmembrane helix</keyword>
<feature type="transmembrane region" description="Helical" evidence="10">
    <location>
        <begin position="47"/>
        <end position="66"/>
    </location>
</feature>
<evidence type="ECO:0000313" key="12">
    <source>
        <dbReference type="Proteomes" id="UP001651880"/>
    </source>
</evidence>
<organism evidence="11 12">
    <name type="scientific">Lutispora saccharofermentans</name>
    <dbReference type="NCBI Taxonomy" id="3024236"/>
    <lineage>
        <taxon>Bacteria</taxon>
        <taxon>Bacillati</taxon>
        <taxon>Bacillota</taxon>
        <taxon>Clostridia</taxon>
        <taxon>Lutisporales</taxon>
        <taxon>Lutisporaceae</taxon>
        <taxon>Lutispora</taxon>
    </lineage>
</organism>
<keyword evidence="2" id="KW-0813">Transport</keyword>
<keyword evidence="4" id="KW-0633">Potassium transport</keyword>
<evidence type="ECO:0000256" key="7">
    <source>
        <dbReference type="ARBA" id="ARBA00022989"/>
    </source>
</evidence>
<dbReference type="Pfam" id="PF02386">
    <property type="entry name" value="TrkH"/>
    <property type="match status" value="1"/>
</dbReference>
<keyword evidence="3" id="KW-1003">Cell membrane</keyword>
<accession>A0ABT1NIB6</accession>
<protein>
    <submittedName>
        <fullName evidence="11">TrkH family potassium uptake protein</fullName>
    </submittedName>
</protein>